<evidence type="ECO:0000256" key="2">
    <source>
        <dbReference type="ARBA" id="ARBA00007175"/>
    </source>
</evidence>
<organism evidence="8 9">
    <name type="scientific">Bugula neritina</name>
    <name type="common">Brown bryozoan</name>
    <name type="synonym">Sertularia neritina</name>
    <dbReference type="NCBI Taxonomy" id="10212"/>
    <lineage>
        <taxon>Eukaryota</taxon>
        <taxon>Metazoa</taxon>
        <taxon>Spiralia</taxon>
        <taxon>Lophotrochozoa</taxon>
        <taxon>Bryozoa</taxon>
        <taxon>Gymnolaemata</taxon>
        <taxon>Cheilostomatida</taxon>
        <taxon>Flustrina</taxon>
        <taxon>Buguloidea</taxon>
        <taxon>Bugulidae</taxon>
        <taxon>Bugula</taxon>
    </lineage>
</organism>
<keyword evidence="4 6" id="KW-0175">Coiled coil</keyword>
<feature type="coiled-coil region" evidence="6">
    <location>
        <begin position="35"/>
        <end position="92"/>
    </location>
</feature>
<comment type="caution">
    <text evidence="8">The sequence shown here is derived from an EMBL/GenBank/DDBJ whole genome shotgun (WGS) entry which is preliminary data.</text>
</comment>
<feature type="region of interest" description="Disordered" evidence="7">
    <location>
        <begin position="119"/>
        <end position="162"/>
    </location>
</feature>
<dbReference type="AlphaFoldDB" id="A0A7J7JBJ2"/>
<proteinExistence type="inferred from homology"/>
<sequence>MGKKAEKKRLMKAKRAKSFLVFDESARKEWLTSFSKRKKERQDKAKEDLATLLKEEKARQREEFRENIKKNEAKYLEKLKDVEEILKEKTEAYKCGDKTVEITEYNLCDQEDMIGINNEEEGEEECQENEEVGSEDEKLDPELASEPPIITSRKMPKKMSKTAVRIEKRLFKLNNKRKISKHALNKKRQMSEVSGKAHTRGKKGKKAGTAKKSKH</sequence>
<name>A0A7J7JBJ2_BUGNE</name>
<comment type="subcellular location">
    <subcellularLocation>
        <location evidence="1">Nucleus</location>
        <location evidence="1">Nucleolus</location>
    </subcellularLocation>
</comment>
<protein>
    <recommendedName>
        <fullName evidence="3">Nucleolar protein 12</fullName>
    </recommendedName>
</protein>
<evidence type="ECO:0000256" key="5">
    <source>
        <dbReference type="ARBA" id="ARBA00023242"/>
    </source>
</evidence>
<dbReference type="PANTHER" id="PTHR14577">
    <property type="entry name" value="NUCLEOLAR PROTEIN 12"/>
    <property type="match status" value="1"/>
</dbReference>
<feature type="compositionally biased region" description="Basic residues" evidence="7">
    <location>
        <begin position="175"/>
        <end position="188"/>
    </location>
</feature>
<dbReference type="GO" id="GO:0019843">
    <property type="term" value="F:rRNA binding"/>
    <property type="evidence" value="ECO:0007669"/>
    <property type="project" value="TreeGrafter"/>
</dbReference>
<evidence type="ECO:0000313" key="9">
    <source>
        <dbReference type="Proteomes" id="UP000593567"/>
    </source>
</evidence>
<accession>A0A7J7JBJ2</accession>
<feature type="compositionally biased region" description="Acidic residues" evidence="7">
    <location>
        <begin position="119"/>
        <end position="139"/>
    </location>
</feature>
<dbReference type="Proteomes" id="UP000593567">
    <property type="component" value="Unassembled WGS sequence"/>
</dbReference>
<keyword evidence="5" id="KW-0539">Nucleus</keyword>
<dbReference type="EMBL" id="VXIV02002685">
    <property type="protein sequence ID" value="KAF6023629.1"/>
    <property type="molecule type" value="Genomic_DNA"/>
</dbReference>
<evidence type="ECO:0000256" key="3">
    <source>
        <dbReference type="ARBA" id="ARBA00015520"/>
    </source>
</evidence>
<evidence type="ECO:0000256" key="4">
    <source>
        <dbReference type="ARBA" id="ARBA00023054"/>
    </source>
</evidence>
<feature type="region of interest" description="Disordered" evidence="7">
    <location>
        <begin position="175"/>
        <end position="215"/>
    </location>
</feature>
<evidence type="ECO:0000256" key="7">
    <source>
        <dbReference type="SAM" id="MobiDB-lite"/>
    </source>
</evidence>
<dbReference type="InterPro" id="IPR019186">
    <property type="entry name" value="Nucleolar_protein_12"/>
</dbReference>
<evidence type="ECO:0000256" key="1">
    <source>
        <dbReference type="ARBA" id="ARBA00004604"/>
    </source>
</evidence>
<dbReference type="PANTHER" id="PTHR14577:SF0">
    <property type="entry name" value="NUCLEOLAR PROTEIN 12"/>
    <property type="match status" value="1"/>
</dbReference>
<dbReference type="Pfam" id="PF09805">
    <property type="entry name" value="Nop25"/>
    <property type="match status" value="1"/>
</dbReference>
<feature type="compositionally biased region" description="Basic residues" evidence="7">
    <location>
        <begin position="197"/>
        <end position="215"/>
    </location>
</feature>
<keyword evidence="9" id="KW-1185">Reference proteome</keyword>
<comment type="similarity">
    <text evidence="2">Belongs to the RRP17 family.</text>
</comment>
<reference evidence="8" key="1">
    <citation type="submission" date="2020-06" db="EMBL/GenBank/DDBJ databases">
        <title>Draft genome of Bugula neritina, a colonial animal packing powerful symbionts and potential medicines.</title>
        <authorList>
            <person name="Rayko M."/>
        </authorList>
    </citation>
    <scope>NUCLEOTIDE SEQUENCE [LARGE SCALE GENOMIC DNA]</scope>
    <source>
        <strain evidence="8">Kwan_BN1</strain>
    </source>
</reference>
<gene>
    <name evidence="8" type="ORF">EB796_018068</name>
</gene>
<evidence type="ECO:0000256" key="6">
    <source>
        <dbReference type="SAM" id="Coils"/>
    </source>
</evidence>
<dbReference type="OrthoDB" id="551633at2759"/>
<dbReference type="GO" id="GO:0005730">
    <property type="term" value="C:nucleolus"/>
    <property type="evidence" value="ECO:0007669"/>
    <property type="project" value="UniProtKB-SubCell"/>
</dbReference>
<evidence type="ECO:0000313" key="8">
    <source>
        <dbReference type="EMBL" id="KAF6023629.1"/>
    </source>
</evidence>